<dbReference type="InterPro" id="IPR001179">
    <property type="entry name" value="PPIase_FKBP_dom"/>
</dbReference>
<evidence type="ECO:0000256" key="10">
    <source>
        <dbReference type="ARBA" id="ARBA00023235"/>
    </source>
</evidence>
<proteinExistence type="predicted"/>
<evidence type="ECO:0000256" key="5">
    <source>
        <dbReference type="ARBA" id="ARBA00022737"/>
    </source>
</evidence>
<keyword evidence="10 13" id="KW-0413">Isomerase</keyword>
<dbReference type="Pfam" id="PF00023">
    <property type="entry name" value="Ank"/>
    <property type="match status" value="1"/>
</dbReference>
<dbReference type="Pfam" id="PF00206">
    <property type="entry name" value="Lyase_1"/>
    <property type="match status" value="1"/>
</dbReference>
<dbReference type="InterPro" id="IPR008948">
    <property type="entry name" value="L-Aspartase-like"/>
</dbReference>
<comment type="catalytic activity">
    <reaction evidence="1 13">
        <text>[protein]-peptidylproline (omega=180) = [protein]-peptidylproline (omega=0)</text>
        <dbReference type="Rhea" id="RHEA:16237"/>
        <dbReference type="Rhea" id="RHEA-COMP:10747"/>
        <dbReference type="Rhea" id="RHEA-COMP:10748"/>
        <dbReference type="ChEBI" id="CHEBI:83833"/>
        <dbReference type="ChEBI" id="CHEBI:83834"/>
        <dbReference type="EC" id="5.2.1.8"/>
    </reaction>
</comment>
<keyword evidence="9 13" id="KW-0697">Rotamase</keyword>
<evidence type="ECO:0000256" key="12">
    <source>
        <dbReference type="PROSITE-ProRule" id="PRU00023"/>
    </source>
</evidence>
<dbReference type="InterPro" id="IPR004769">
    <property type="entry name" value="Pur_lyase"/>
</dbReference>
<feature type="domain" description="PPIase FKBP-type" evidence="17">
    <location>
        <begin position="1424"/>
        <end position="1510"/>
    </location>
</feature>
<keyword evidence="8 12" id="KW-0040">ANK repeat</keyword>
<evidence type="ECO:0000313" key="20">
    <source>
        <dbReference type="Proteomes" id="UP000054632"/>
    </source>
</evidence>
<dbReference type="PROSITE" id="PS50005">
    <property type="entry name" value="TPR"/>
    <property type="match status" value="2"/>
</dbReference>
<dbReference type="PANTHER" id="PTHR46097">
    <property type="entry name" value="G PROTEIN-COUPLED RECEPTOR KINASE INTERACTING ARFGAP"/>
    <property type="match status" value="1"/>
</dbReference>
<evidence type="ECO:0000256" key="9">
    <source>
        <dbReference type="ARBA" id="ARBA00023110"/>
    </source>
</evidence>
<dbReference type="EMBL" id="JYDR01000094">
    <property type="protein sequence ID" value="KRY69263.1"/>
    <property type="molecule type" value="Genomic_DNA"/>
</dbReference>
<evidence type="ECO:0000256" key="13">
    <source>
        <dbReference type="PROSITE-ProRule" id="PRU00277"/>
    </source>
</evidence>
<dbReference type="GO" id="GO:0003755">
    <property type="term" value="F:peptidyl-prolyl cis-trans isomerase activity"/>
    <property type="evidence" value="ECO:0007669"/>
    <property type="project" value="UniProtKB-KW"/>
</dbReference>
<evidence type="ECO:0000313" key="19">
    <source>
        <dbReference type="EMBL" id="KRY69263.1"/>
    </source>
</evidence>
<feature type="repeat" description="TPR" evidence="15">
    <location>
        <begin position="1577"/>
        <end position="1610"/>
    </location>
</feature>
<dbReference type="GO" id="GO:0007420">
    <property type="term" value="P:brain development"/>
    <property type="evidence" value="ECO:0007669"/>
    <property type="project" value="InterPro"/>
</dbReference>
<keyword evidence="6 14" id="KW-0863">Zinc-finger</keyword>
<dbReference type="EC" id="5.2.1.8" evidence="2 13"/>
<keyword evidence="4" id="KW-0479">Metal-binding</keyword>
<dbReference type="InterPro" id="IPR011990">
    <property type="entry name" value="TPR-like_helical_dom_sf"/>
</dbReference>
<dbReference type="InterPro" id="IPR020557">
    <property type="entry name" value="Fumarate_lyase_CS"/>
</dbReference>
<dbReference type="Gene3D" id="1.10.220.150">
    <property type="entry name" value="Arf GTPase activating protein"/>
    <property type="match status" value="1"/>
</dbReference>
<dbReference type="FunFam" id="3.10.50.40:FF:000013">
    <property type="entry name" value="Peptidylprolyl isomerase"/>
    <property type="match status" value="1"/>
</dbReference>
<feature type="repeat" description="ANK" evidence="12">
    <location>
        <begin position="730"/>
        <end position="762"/>
    </location>
</feature>
<dbReference type="GO" id="GO:0005096">
    <property type="term" value="F:GTPase activator activity"/>
    <property type="evidence" value="ECO:0007669"/>
    <property type="project" value="UniProtKB-KW"/>
</dbReference>
<dbReference type="Gene3D" id="1.10.275.60">
    <property type="match status" value="1"/>
</dbReference>
<dbReference type="InterPro" id="IPR046357">
    <property type="entry name" value="PPIase_dom_sf"/>
</dbReference>
<dbReference type="GO" id="GO:0036465">
    <property type="term" value="P:synaptic vesicle recycling"/>
    <property type="evidence" value="ECO:0007669"/>
    <property type="project" value="TreeGrafter"/>
</dbReference>
<dbReference type="PROSITE" id="PS50293">
    <property type="entry name" value="TPR_REGION"/>
    <property type="match status" value="1"/>
</dbReference>
<dbReference type="Gene3D" id="1.25.40.20">
    <property type="entry name" value="Ankyrin repeat-containing domain"/>
    <property type="match status" value="1"/>
</dbReference>
<dbReference type="SMART" id="SM00998">
    <property type="entry name" value="ADSL_C"/>
    <property type="match status" value="1"/>
</dbReference>
<dbReference type="InterPro" id="IPR019734">
    <property type="entry name" value="TPR_rpt"/>
</dbReference>
<comment type="caution">
    <text evidence="19">The sequence shown here is derived from an EMBL/GenBank/DDBJ whole genome shotgun (WGS) entry which is preliminary data.</text>
</comment>
<evidence type="ECO:0000259" key="17">
    <source>
        <dbReference type="PROSITE" id="PS50059"/>
    </source>
</evidence>
<reference evidence="19 20" key="1">
    <citation type="submission" date="2015-01" db="EMBL/GenBank/DDBJ databases">
        <title>Evolution of Trichinella species and genotypes.</title>
        <authorList>
            <person name="Korhonen P.K."/>
            <person name="Edoardo P."/>
            <person name="Giuseppe L.R."/>
            <person name="Gasser R.B."/>
        </authorList>
    </citation>
    <scope>NUCLEOTIDE SEQUENCE [LARGE SCALE GENOMIC DNA]</scope>
    <source>
        <strain evidence="19">ISS13</strain>
    </source>
</reference>
<dbReference type="SUPFAM" id="SSF48403">
    <property type="entry name" value="Ankyrin repeat"/>
    <property type="match status" value="1"/>
</dbReference>
<dbReference type="PROSITE" id="PS50297">
    <property type="entry name" value="ANK_REP_REGION"/>
    <property type="match status" value="1"/>
</dbReference>
<evidence type="ECO:0000256" key="6">
    <source>
        <dbReference type="ARBA" id="ARBA00022771"/>
    </source>
</evidence>
<dbReference type="SUPFAM" id="SSF48452">
    <property type="entry name" value="TPR-like"/>
    <property type="match status" value="1"/>
</dbReference>
<dbReference type="InterPro" id="IPR001164">
    <property type="entry name" value="ArfGAP_dom"/>
</dbReference>
<dbReference type="Gene3D" id="1.20.120.330">
    <property type="entry name" value="Nucleotidyltransferases domain 2"/>
    <property type="match status" value="1"/>
</dbReference>
<dbReference type="PANTHER" id="PTHR46097:SF3">
    <property type="entry name" value="ARF GTPASE-ACTIVATING PROTEIN GIT"/>
    <property type="match status" value="1"/>
</dbReference>
<dbReference type="GO" id="GO:0004018">
    <property type="term" value="F:N6-(1,2-dicarboxyethyl)AMP AMP-lyase (fumarate-forming) activity"/>
    <property type="evidence" value="ECO:0007669"/>
    <property type="project" value="InterPro"/>
</dbReference>
<feature type="domain" description="PPIase FKBP-type" evidence="17">
    <location>
        <begin position="1307"/>
        <end position="1395"/>
    </location>
</feature>
<dbReference type="PROSITE" id="PS50088">
    <property type="entry name" value="ANK_REPEAT"/>
    <property type="match status" value="1"/>
</dbReference>
<dbReference type="Proteomes" id="UP000054632">
    <property type="component" value="Unassembled WGS sequence"/>
</dbReference>
<dbReference type="GO" id="GO:0009152">
    <property type="term" value="P:purine ribonucleotide biosynthetic process"/>
    <property type="evidence" value="ECO:0007669"/>
    <property type="project" value="InterPro"/>
</dbReference>
<accession>A0A0V1E652</accession>
<organism evidence="19 20">
    <name type="scientific">Trichinella pseudospiralis</name>
    <name type="common">Parasitic roundworm</name>
    <dbReference type="NCBI Taxonomy" id="6337"/>
    <lineage>
        <taxon>Eukaryota</taxon>
        <taxon>Metazoa</taxon>
        <taxon>Ecdysozoa</taxon>
        <taxon>Nematoda</taxon>
        <taxon>Enoplea</taxon>
        <taxon>Dorylaimia</taxon>
        <taxon>Trichinellida</taxon>
        <taxon>Trichinellidae</taxon>
        <taxon>Trichinella</taxon>
    </lineage>
</organism>
<protein>
    <recommendedName>
        <fullName evidence="2 13">peptidylprolyl isomerase</fullName>
        <ecNumber evidence="2 13">5.2.1.8</ecNumber>
    </recommendedName>
</protein>
<keyword evidence="3" id="KW-0343">GTPase activation</keyword>
<keyword evidence="16" id="KW-0732">Signal</keyword>
<dbReference type="GO" id="GO:0031267">
    <property type="term" value="F:small GTPase binding"/>
    <property type="evidence" value="ECO:0007669"/>
    <property type="project" value="TreeGrafter"/>
</dbReference>
<keyword evidence="7" id="KW-0862">Zinc</keyword>
<dbReference type="Pfam" id="PF12205">
    <property type="entry name" value="GIT1_C"/>
    <property type="match status" value="1"/>
</dbReference>
<dbReference type="PROSITE" id="PS00163">
    <property type="entry name" value="FUMARATE_LYASES"/>
    <property type="match status" value="1"/>
</dbReference>
<name>A0A0V1E652_TRIPS</name>
<dbReference type="Pfam" id="PF10397">
    <property type="entry name" value="ADSL_C"/>
    <property type="match status" value="1"/>
</dbReference>
<keyword evidence="15" id="KW-0802">TPR repeat</keyword>
<dbReference type="SUPFAM" id="SSF54534">
    <property type="entry name" value="FKBP-like"/>
    <property type="match status" value="2"/>
</dbReference>
<evidence type="ECO:0000256" key="3">
    <source>
        <dbReference type="ARBA" id="ARBA00022468"/>
    </source>
</evidence>
<dbReference type="GO" id="GO:0008277">
    <property type="term" value="P:regulation of G protein-coupled receptor signaling pathway"/>
    <property type="evidence" value="ECO:0007669"/>
    <property type="project" value="TreeGrafter"/>
</dbReference>
<evidence type="ECO:0000259" key="18">
    <source>
        <dbReference type="PROSITE" id="PS50115"/>
    </source>
</evidence>
<evidence type="ECO:0000256" key="2">
    <source>
        <dbReference type="ARBA" id="ARBA00013194"/>
    </source>
</evidence>
<dbReference type="InterPro" id="IPR002110">
    <property type="entry name" value="Ankyrin_rpt"/>
</dbReference>
<dbReference type="InterPro" id="IPR013724">
    <property type="entry name" value="GIT_SHD"/>
</dbReference>
<dbReference type="Gene3D" id="1.10.40.30">
    <property type="entry name" value="Fumarase/aspartase (C-terminal domain)"/>
    <property type="match status" value="1"/>
</dbReference>
<dbReference type="InterPro" id="IPR047161">
    <property type="entry name" value="GIT-like"/>
</dbReference>
<feature type="repeat" description="TPR" evidence="15">
    <location>
        <begin position="1611"/>
        <end position="1644"/>
    </location>
</feature>
<feature type="non-terminal residue" evidence="19">
    <location>
        <position position="1"/>
    </location>
</feature>
<dbReference type="Pfam" id="PF00515">
    <property type="entry name" value="TPR_1"/>
    <property type="match status" value="1"/>
</dbReference>
<gene>
    <name evidence="19" type="primary">Adsl</name>
    <name evidence="19" type="ORF">T4A_11726</name>
</gene>
<dbReference type="GO" id="GO:0098793">
    <property type="term" value="C:presynapse"/>
    <property type="evidence" value="ECO:0007669"/>
    <property type="project" value="GOC"/>
</dbReference>
<feature type="signal peptide" evidence="16">
    <location>
        <begin position="1"/>
        <end position="21"/>
    </location>
</feature>
<dbReference type="Gene3D" id="1.20.200.10">
    <property type="entry name" value="Fumarase/aspartase (Central domain)"/>
    <property type="match status" value="1"/>
</dbReference>
<dbReference type="InterPro" id="IPR038508">
    <property type="entry name" value="ArfGAP_dom_sf"/>
</dbReference>
<dbReference type="SUPFAM" id="SSF57863">
    <property type="entry name" value="ArfGap/RecO-like zinc finger"/>
    <property type="match status" value="1"/>
</dbReference>
<evidence type="ECO:0000256" key="15">
    <source>
        <dbReference type="PROSITE-ProRule" id="PRU00339"/>
    </source>
</evidence>
<dbReference type="SUPFAM" id="SSF48557">
    <property type="entry name" value="L-aspartase-like"/>
    <property type="match status" value="1"/>
</dbReference>
<evidence type="ECO:0000256" key="16">
    <source>
        <dbReference type="SAM" id="SignalP"/>
    </source>
</evidence>
<dbReference type="NCBIfam" id="TIGR00928">
    <property type="entry name" value="purB"/>
    <property type="match status" value="1"/>
</dbReference>
<evidence type="ECO:0000256" key="11">
    <source>
        <dbReference type="ARBA" id="ARBA00023239"/>
    </source>
</evidence>
<dbReference type="Pfam" id="PF01412">
    <property type="entry name" value="ArfGap"/>
    <property type="match status" value="1"/>
</dbReference>
<keyword evidence="11 19" id="KW-0456">Lyase</keyword>
<dbReference type="Gene3D" id="1.25.40.10">
    <property type="entry name" value="Tetratricopeptide repeat domain"/>
    <property type="match status" value="1"/>
</dbReference>
<dbReference type="SMART" id="SM00555">
    <property type="entry name" value="GIT"/>
    <property type="match status" value="2"/>
</dbReference>
<dbReference type="InterPro" id="IPR022018">
    <property type="entry name" value="GIT1_C"/>
</dbReference>
<dbReference type="GO" id="GO:0008270">
    <property type="term" value="F:zinc ion binding"/>
    <property type="evidence" value="ECO:0007669"/>
    <property type="project" value="UniProtKB-KW"/>
</dbReference>
<dbReference type="FunFam" id="3.10.50.40:FF:000006">
    <property type="entry name" value="Peptidyl-prolyl cis-trans isomerase"/>
    <property type="match status" value="1"/>
</dbReference>
<dbReference type="InterPro" id="IPR037278">
    <property type="entry name" value="ARFGAP/RecO"/>
</dbReference>
<keyword evidence="5" id="KW-0677">Repeat</keyword>
<dbReference type="PRINTS" id="PR00405">
    <property type="entry name" value="REVINTRACTNG"/>
</dbReference>
<evidence type="ECO:0000256" key="7">
    <source>
        <dbReference type="ARBA" id="ARBA00022833"/>
    </source>
</evidence>
<evidence type="ECO:0000256" key="4">
    <source>
        <dbReference type="ARBA" id="ARBA00022723"/>
    </source>
</evidence>
<feature type="chain" id="PRO_5006877082" description="peptidylprolyl isomerase" evidence="16">
    <location>
        <begin position="22"/>
        <end position="1678"/>
    </location>
</feature>
<dbReference type="PROSITE" id="PS50115">
    <property type="entry name" value="ARFGAP"/>
    <property type="match status" value="1"/>
</dbReference>
<dbReference type="GO" id="GO:0032012">
    <property type="term" value="P:regulation of ARF protein signal transduction"/>
    <property type="evidence" value="ECO:0007669"/>
    <property type="project" value="InterPro"/>
</dbReference>
<dbReference type="PROSITE" id="PS50059">
    <property type="entry name" value="FKBP_PPIASE"/>
    <property type="match status" value="2"/>
</dbReference>
<feature type="domain" description="Arf-GAP" evidence="18">
    <location>
        <begin position="542"/>
        <end position="685"/>
    </location>
</feature>
<dbReference type="CDD" id="cd08833">
    <property type="entry name" value="ArfGap_GIT"/>
    <property type="match status" value="1"/>
</dbReference>
<evidence type="ECO:0000256" key="8">
    <source>
        <dbReference type="ARBA" id="ARBA00023043"/>
    </source>
</evidence>
<dbReference type="SMART" id="SM00105">
    <property type="entry name" value="ArfGap"/>
    <property type="match status" value="1"/>
</dbReference>
<dbReference type="InterPro" id="IPR019468">
    <property type="entry name" value="AdenyloSucc_lyase_C"/>
</dbReference>
<dbReference type="CDD" id="cd03302">
    <property type="entry name" value="Adenylsuccinate_lyase_2"/>
    <property type="match status" value="1"/>
</dbReference>
<dbReference type="SMART" id="SM00028">
    <property type="entry name" value="TPR"/>
    <property type="match status" value="3"/>
</dbReference>
<sequence length="1678" mass="188308">LIVAERKLLFCLFRIIFRIYAWDNLWNSHQRRQYQRRQLYFLQHNSGCCTISPQSLFFKMETDVHETYQSVLSGRYASKQMQTLFSEQHRISRWRQLWIWLSQAELELGLPMIHQEQIDDMQAHINDIDWSMIKTFEKQLRHDVMAHVHAFELAAPKAKGIVHLGATSAYVQDNADILIMRDGLQLILEKTATCLHVLSNFAIHYKALPTIGRTHYQPASLTTVGKRAVQWAQDLLIAFQHVHFSKSSLLFRGAKGATGTQNSFLTLFGNDINKVRKLDRRICELAGFIDSETEKGCFTITGQTYSRMQDCSVICSLAMLGAAVHKICMDIRMLQCYDELMEPFESSQVGSSAMPYKRNPMRSERCCGLARFLINMPPNAFHTEAIHGFERTLDDSSNRRLVLPESFLTADALLLTFQNILEGLQVNHAAIARHVDHEMPFLVLEAILMHMTLRGADRQIAHEKIRVLALKAHAMREQSGEYGNEMLQLLKQDCFFEPVWPFLNDLLLPERHIGLSPMQVEEFCSKQLSPIIQPYKSKLLSPSILESIRVRIEMSKTKMTVTSQADILCADCSAPGPSWASVNRGVFICTECCSVHRTLGRHFSQVRSLSKSYWHSHQLELVRTLHANGANNIWEHHLLNPLTGASASKVSRKPKPKDPLYPVKAEFIRAKYQDLAFSLRRSKDETMPMDLQLDDLNRQLNSCVRTNHVETTLRLLVLGADPSGFMDPDSGATPVHVAAREGQSLQVELLFLYGADPAQPNFDGQTPSALAEAAGHSELARRLEELEYEATDRLSFYLCGRMPDHQTGMHFLIPEVATGQLEQNRAVKLKLQRLTDRALEKLVQDVYDETDRRETDSAWTACAKMDQSSERYVVPFLPVNADLAAPRNQRRQKLAKFNGREFTALQIILLNECKRRLQNRPDVVLPDPTSGSEGKKLECEQLLSVTSVANSADGPVYDEVPVESAEMLADVPTGAAATDDFRTLRRCLATMNRKFDELSLQNKLFQAEILYLKKSYEQLSEELKSMKATEQQCYNAESNVPFTTGRIGPAASRAFEPLNSGHFSTTAGGHHYYSALSRHRQTAPTTSRSASMFLGDRTTALNGRLAGMLTTAHRSSLELPVATTTATSVAVCGAGTGVNETLAIQEGDEQFPSNLVFLTESLTKEIHHILAAAQAQQHHRFAPLVVRVQSIVDGMVNSVPPRLRKGTMAQSLDAIVDACLMLTVHCAGNPGEEDPTEEQFSINIVKASYEVAKAAKQLMCVRAMSESTNSAEMKNDSSAEDLTPDHDGGVMKEIIKHGVGTSHPSKGNMVFVHYVGTLTDGTKFDSSRDRGNEFSFNVGREQVIKAWDLAVPTMKQGEICKITCSPQYAYGEAGAPPKIPENATLIFEIELLRWEGEDISPSRNKTILRSVQVVGEKRGMPKDESVVDIHIVGIYEGQEFLKKDISYTLGECEDQDLPSGVDEALRHFSKGETSMVTLKENWGYGPSGKPAFNIPPNADVGFLITLNSFTTVKEAWSMSDAEMLEHAENLKEKGSTFLKEGKVKMAIHKYNLVKNMLEQNTAVEEDALKEKRMTLIKAVFLNLALAYLKEDDSLKALQSCNKVLTHDPSNVKALYRRGQAHQNRRDYEDALADFEKVISLEPKNSAALANIAFCKKQLQNERQRQRNLYANMLSISKA</sequence>
<dbReference type="Pfam" id="PF08518">
    <property type="entry name" value="GIT_SHD"/>
    <property type="match status" value="1"/>
</dbReference>
<dbReference type="Pfam" id="PF00254">
    <property type="entry name" value="FKBP_C"/>
    <property type="match status" value="2"/>
</dbReference>
<dbReference type="InterPro" id="IPR022761">
    <property type="entry name" value="Fumarate_lyase_N"/>
</dbReference>
<evidence type="ECO:0000256" key="1">
    <source>
        <dbReference type="ARBA" id="ARBA00000971"/>
    </source>
</evidence>
<dbReference type="InterPro" id="IPR036770">
    <property type="entry name" value="Ankyrin_rpt-contain_sf"/>
</dbReference>
<dbReference type="Gene3D" id="3.10.50.40">
    <property type="match status" value="2"/>
</dbReference>
<evidence type="ECO:0000256" key="14">
    <source>
        <dbReference type="PROSITE-ProRule" id="PRU00288"/>
    </source>
</evidence>